<reference evidence="2 3" key="1">
    <citation type="journal article" date="2014" name="Agronomy (Basel)">
        <title>A Draft Genome Sequence for Ensete ventricosum, the Drought-Tolerant Tree Against Hunger.</title>
        <authorList>
            <person name="Harrison J."/>
            <person name="Moore K.A."/>
            <person name="Paszkiewicz K."/>
            <person name="Jones T."/>
            <person name="Grant M."/>
            <person name="Ambacheew D."/>
            <person name="Muzemil S."/>
            <person name="Studholme D.J."/>
        </authorList>
    </citation>
    <scope>NUCLEOTIDE SEQUENCE [LARGE SCALE GENOMIC DNA]</scope>
</reference>
<dbReference type="Proteomes" id="UP000287651">
    <property type="component" value="Unassembled WGS sequence"/>
</dbReference>
<dbReference type="AlphaFoldDB" id="A0A426YBC4"/>
<sequence length="137" mass="15791">MPSIILKAMFGIVHERKRWRPEARSDMRYRLQQDKEQRLRGNNQEGGGRSERRDILLGAKDKGKQSEELKRTWPNKATPIHESGTGLANPLTFASRIEGALPSDSIESDQMKIIILFDSMNRKQKKLREERSYIPSG</sequence>
<name>A0A426YBC4_ENSVE</name>
<protein>
    <submittedName>
        <fullName evidence="2">Uncharacterized protein</fullName>
    </submittedName>
</protein>
<evidence type="ECO:0000313" key="3">
    <source>
        <dbReference type="Proteomes" id="UP000287651"/>
    </source>
</evidence>
<dbReference type="EMBL" id="AMZH03013568">
    <property type="protein sequence ID" value="RRT49052.1"/>
    <property type="molecule type" value="Genomic_DNA"/>
</dbReference>
<accession>A0A426YBC4</accession>
<evidence type="ECO:0000313" key="2">
    <source>
        <dbReference type="EMBL" id="RRT49052.1"/>
    </source>
</evidence>
<organism evidence="2 3">
    <name type="scientific">Ensete ventricosum</name>
    <name type="common">Abyssinian banana</name>
    <name type="synonym">Musa ensete</name>
    <dbReference type="NCBI Taxonomy" id="4639"/>
    <lineage>
        <taxon>Eukaryota</taxon>
        <taxon>Viridiplantae</taxon>
        <taxon>Streptophyta</taxon>
        <taxon>Embryophyta</taxon>
        <taxon>Tracheophyta</taxon>
        <taxon>Spermatophyta</taxon>
        <taxon>Magnoliopsida</taxon>
        <taxon>Liliopsida</taxon>
        <taxon>Zingiberales</taxon>
        <taxon>Musaceae</taxon>
        <taxon>Ensete</taxon>
    </lineage>
</organism>
<gene>
    <name evidence="2" type="ORF">B296_00002665</name>
</gene>
<proteinExistence type="predicted"/>
<feature type="region of interest" description="Disordered" evidence="1">
    <location>
        <begin position="30"/>
        <end position="88"/>
    </location>
</feature>
<evidence type="ECO:0000256" key="1">
    <source>
        <dbReference type="SAM" id="MobiDB-lite"/>
    </source>
</evidence>
<comment type="caution">
    <text evidence="2">The sequence shown here is derived from an EMBL/GenBank/DDBJ whole genome shotgun (WGS) entry which is preliminary data.</text>
</comment>
<feature type="compositionally biased region" description="Basic and acidic residues" evidence="1">
    <location>
        <begin position="48"/>
        <end position="71"/>
    </location>
</feature>
<feature type="compositionally biased region" description="Basic and acidic residues" evidence="1">
    <location>
        <begin position="30"/>
        <end position="39"/>
    </location>
</feature>